<evidence type="ECO:0000313" key="1">
    <source>
        <dbReference type="EMBL" id="EFR52595.1"/>
    </source>
</evidence>
<reference evidence="1 2" key="1">
    <citation type="submission" date="2008-12" db="EMBL/GenBank/DDBJ databases">
        <title>Annotation of Bacteroides fragilis strain 3_1_12.</title>
        <authorList>
            <consortium name="The Broad Institute Genome Sequencing Platform"/>
            <person name="Ward D."/>
            <person name="Young S.K."/>
            <person name="Kodira C.D."/>
            <person name="Zeng Q."/>
            <person name="Koehrsen M."/>
            <person name="Alvarado L."/>
            <person name="Berlin A."/>
            <person name="Borenstein D."/>
            <person name="Chen Z."/>
            <person name="Engels R."/>
            <person name="Freedman E."/>
            <person name="Gellesch M."/>
            <person name="Goldberg J."/>
            <person name="Griggs A."/>
            <person name="Gujja S."/>
            <person name="Heiman D."/>
            <person name="Hepburn T."/>
            <person name="Howarth C."/>
            <person name="Jen D."/>
            <person name="Larson L."/>
            <person name="Lewis B."/>
            <person name="Mehta T."/>
            <person name="Park D."/>
            <person name="Pearson M."/>
            <person name="Roberts A."/>
            <person name="Saif S."/>
            <person name="Shea T."/>
            <person name="Shenoy N."/>
            <person name="Sisk P."/>
            <person name="Stolte C."/>
            <person name="Sykes S."/>
            <person name="Walk T."/>
            <person name="White J."/>
            <person name="Yandava C."/>
            <person name="Allen-Vercoe E."/>
            <person name="Strauss J."/>
            <person name="Ambrose C."/>
            <person name="Lander E."/>
            <person name="Nusbaum C."/>
            <person name="Galagan J."/>
            <person name="Birren B."/>
        </authorList>
    </citation>
    <scope>NUCLEOTIDE SEQUENCE [LARGE SCALE GENOMIC DNA]</scope>
    <source>
        <strain evidence="1 2">3_1_12</strain>
    </source>
</reference>
<dbReference type="EMBL" id="EQ973213">
    <property type="protein sequence ID" value="EFR52595.1"/>
    <property type="molecule type" value="Genomic_DNA"/>
</dbReference>
<accession>A0ABN0BI36</accession>
<name>A0ABN0BI36_BACFG</name>
<proteinExistence type="predicted"/>
<organism evidence="1 2">
    <name type="scientific">Bacteroides fragilis 3_1_12</name>
    <dbReference type="NCBI Taxonomy" id="457424"/>
    <lineage>
        <taxon>Bacteria</taxon>
        <taxon>Pseudomonadati</taxon>
        <taxon>Bacteroidota</taxon>
        <taxon>Bacteroidia</taxon>
        <taxon>Bacteroidales</taxon>
        <taxon>Bacteroidaceae</taxon>
        <taxon>Bacteroides</taxon>
    </lineage>
</organism>
<keyword evidence="2" id="KW-1185">Reference proteome</keyword>
<dbReference type="Proteomes" id="UP000005101">
    <property type="component" value="Unassembled WGS sequence"/>
</dbReference>
<evidence type="ECO:0000313" key="2">
    <source>
        <dbReference type="Proteomes" id="UP000005101"/>
    </source>
</evidence>
<gene>
    <name evidence="1" type="ORF">BFAG_01290</name>
</gene>
<protein>
    <submittedName>
        <fullName evidence="1">Uncharacterized protein</fullName>
    </submittedName>
</protein>
<sequence length="50" mass="5975">MTRDVFLQQSPFRTIACYYCLDEQGQGHVCCYLTFNILPLLKHSFHELFF</sequence>